<organism evidence="4 5">
    <name type="scientific">Eiseniibacteriota bacterium</name>
    <dbReference type="NCBI Taxonomy" id="2212470"/>
    <lineage>
        <taxon>Bacteria</taxon>
        <taxon>Candidatus Eiseniibacteriota</taxon>
    </lineage>
</organism>
<evidence type="ECO:0000313" key="5">
    <source>
        <dbReference type="Proteomes" id="UP000697710"/>
    </source>
</evidence>
<feature type="compositionally biased region" description="Low complexity" evidence="1">
    <location>
        <begin position="54"/>
        <end position="71"/>
    </location>
</feature>
<sequence>MSIPNCLLAILAERPTHGYGLKSAFEQSTANTWPLNVGQVYTTLARLRRDGLVTDAPGADAGPDDPSTGDPRQVWSITERGRDALEHWFADPVAEEPPSRDELTLKVLLAVAGRSMDVTPILQTQRLATVRRLQDYTRHKQAADPARDLAWLLLLDSLILKAEAELKWIDLCDARLREHEGRSD</sequence>
<reference evidence="4" key="1">
    <citation type="submission" date="2020-04" db="EMBL/GenBank/DDBJ databases">
        <authorList>
            <person name="Zhang T."/>
        </authorList>
    </citation>
    <scope>NUCLEOTIDE SEQUENCE</scope>
    <source>
        <strain evidence="4">HKST-UBA01</strain>
    </source>
</reference>
<dbReference type="PANTHER" id="PTHR43252:SF6">
    <property type="entry name" value="NEGATIVE TRANSCRIPTION REGULATOR PADR"/>
    <property type="match status" value="1"/>
</dbReference>
<dbReference type="InterPro" id="IPR036388">
    <property type="entry name" value="WH-like_DNA-bd_sf"/>
</dbReference>
<dbReference type="InterPro" id="IPR005149">
    <property type="entry name" value="Tscrpt_reg_PadR_N"/>
</dbReference>
<dbReference type="Gene3D" id="1.10.10.10">
    <property type="entry name" value="Winged helix-like DNA-binding domain superfamily/Winged helix DNA-binding domain"/>
    <property type="match status" value="1"/>
</dbReference>
<accession>A0A956LZN5</accession>
<dbReference type="Pfam" id="PF03551">
    <property type="entry name" value="PadR"/>
    <property type="match status" value="1"/>
</dbReference>
<feature type="region of interest" description="Disordered" evidence="1">
    <location>
        <begin position="53"/>
        <end position="73"/>
    </location>
</feature>
<gene>
    <name evidence="4" type="ORF">KC729_12005</name>
</gene>
<name>A0A956LZN5_UNCEI</name>
<comment type="caution">
    <text evidence="4">The sequence shown here is derived from an EMBL/GenBank/DDBJ whole genome shotgun (WGS) entry which is preliminary data.</text>
</comment>
<feature type="domain" description="Transcription regulator PadR N-terminal" evidence="2">
    <location>
        <begin position="7"/>
        <end position="86"/>
    </location>
</feature>
<evidence type="ECO:0000313" key="4">
    <source>
        <dbReference type="EMBL" id="MCA9728401.1"/>
    </source>
</evidence>
<protein>
    <submittedName>
        <fullName evidence="4">PadR family transcriptional regulator</fullName>
    </submittedName>
</protein>
<dbReference type="InterPro" id="IPR018309">
    <property type="entry name" value="Tscrpt_reg_PadR_C"/>
</dbReference>
<evidence type="ECO:0000259" key="3">
    <source>
        <dbReference type="Pfam" id="PF10400"/>
    </source>
</evidence>
<dbReference type="Proteomes" id="UP000697710">
    <property type="component" value="Unassembled WGS sequence"/>
</dbReference>
<dbReference type="PANTHER" id="PTHR43252">
    <property type="entry name" value="TRANSCRIPTIONAL REGULATOR YQJI"/>
    <property type="match status" value="1"/>
</dbReference>
<evidence type="ECO:0000256" key="1">
    <source>
        <dbReference type="SAM" id="MobiDB-lite"/>
    </source>
</evidence>
<dbReference type="EMBL" id="JAGQHR010000373">
    <property type="protein sequence ID" value="MCA9728401.1"/>
    <property type="molecule type" value="Genomic_DNA"/>
</dbReference>
<evidence type="ECO:0000259" key="2">
    <source>
        <dbReference type="Pfam" id="PF03551"/>
    </source>
</evidence>
<dbReference type="SUPFAM" id="SSF46785">
    <property type="entry name" value="Winged helix' DNA-binding domain"/>
    <property type="match status" value="1"/>
</dbReference>
<reference evidence="4" key="2">
    <citation type="journal article" date="2021" name="Microbiome">
        <title>Successional dynamics and alternative stable states in a saline activated sludge microbial community over 9 years.</title>
        <authorList>
            <person name="Wang Y."/>
            <person name="Ye J."/>
            <person name="Ju F."/>
            <person name="Liu L."/>
            <person name="Boyd J.A."/>
            <person name="Deng Y."/>
            <person name="Parks D.H."/>
            <person name="Jiang X."/>
            <person name="Yin X."/>
            <person name="Woodcroft B.J."/>
            <person name="Tyson G.W."/>
            <person name="Hugenholtz P."/>
            <person name="Polz M.F."/>
            <person name="Zhang T."/>
        </authorList>
    </citation>
    <scope>NUCLEOTIDE SEQUENCE</scope>
    <source>
        <strain evidence="4">HKST-UBA01</strain>
    </source>
</reference>
<proteinExistence type="predicted"/>
<dbReference type="Pfam" id="PF10400">
    <property type="entry name" value="Vir_act_alpha_C"/>
    <property type="match status" value="1"/>
</dbReference>
<dbReference type="InterPro" id="IPR036390">
    <property type="entry name" value="WH_DNA-bd_sf"/>
</dbReference>
<feature type="domain" description="Transcription regulator PadR C-terminal" evidence="3">
    <location>
        <begin position="100"/>
        <end position="176"/>
    </location>
</feature>
<dbReference type="AlphaFoldDB" id="A0A956LZN5"/>